<evidence type="ECO:0000313" key="1">
    <source>
        <dbReference type="EMBL" id="JAI07656.1"/>
    </source>
</evidence>
<name>A0A0E9Y0M1_ANGAN</name>
<protein>
    <submittedName>
        <fullName evidence="1">Uncharacterized protein</fullName>
    </submittedName>
</protein>
<reference evidence="1" key="2">
    <citation type="journal article" date="2015" name="Fish Shellfish Immunol.">
        <title>Early steps in the European eel (Anguilla anguilla)-Vibrio vulnificus interaction in the gills: Role of the RtxA13 toxin.</title>
        <authorList>
            <person name="Callol A."/>
            <person name="Pajuelo D."/>
            <person name="Ebbesson L."/>
            <person name="Teles M."/>
            <person name="MacKenzie S."/>
            <person name="Amaro C."/>
        </authorList>
    </citation>
    <scope>NUCLEOTIDE SEQUENCE</scope>
</reference>
<dbReference type="AlphaFoldDB" id="A0A0E9Y0M1"/>
<dbReference type="EMBL" id="GBXM01000922">
    <property type="protein sequence ID" value="JAI07656.1"/>
    <property type="molecule type" value="Transcribed_RNA"/>
</dbReference>
<organism evidence="1">
    <name type="scientific">Anguilla anguilla</name>
    <name type="common">European freshwater eel</name>
    <name type="synonym">Muraena anguilla</name>
    <dbReference type="NCBI Taxonomy" id="7936"/>
    <lineage>
        <taxon>Eukaryota</taxon>
        <taxon>Metazoa</taxon>
        <taxon>Chordata</taxon>
        <taxon>Craniata</taxon>
        <taxon>Vertebrata</taxon>
        <taxon>Euteleostomi</taxon>
        <taxon>Actinopterygii</taxon>
        <taxon>Neopterygii</taxon>
        <taxon>Teleostei</taxon>
        <taxon>Anguilliformes</taxon>
        <taxon>Anguillidae</taxon>
        <taxon>Anguilla</taxon>
    </lineage>
</organism>
<sequence length="30" mass="3777">MWTKKYSCFHRYCVRSACIISCYFNNHHFM</sequence>
<proteinExistence type="predicted"/>
<accession>A0A0E9Y0M1</accession>
<reference evidence="1" key="1">
    <citation type="submission" date="2014-11" db="EMBL/GenBank/DDBJ databases">
        <authorList>
            <person name="Amaro Gonzalez C."/>
        </authorList>
    </citation>
    <scope>NUCLEOTIDE SEQUENCE</scope>
</reference>